<dbReference type="PANTHER" id="PTHR47432:SF1">
    <property type="entry name" value="CELL WALL ASSEMBLY REGULATOR SMI1"/>
    <property type="match status" value="1"/>
</dbReference>
<dbReference type="OrthoDB" id="2305498at2759"/>
<evidence type="ECO:0000313" key="4">
    <source>
        <dbReference type="EMBL" id="SCW00814.1"/>
    </source>
</evidence>
<feature type="compositionally biased region" description="Polar residues" evidence="2">
    <location>
        <begin position="397"/>
        <end position="412"/>
    </location>
</feature>
<dbReference type="Pfam" id="PF09346">
    <property type="entry name" value="SMI1_KNR4"/>
    <property type="match status" value="1"/>
</dbReference>
<dbReference type="SMART" id="SM00860">
    <property type="entry name" value="SMI1_KNR4"/>
    <property type="match status" value="1"/>
</dbReference>
<dbReference type="GO" id="GO:0043332">
    <property type="term" value="C:mating projection tip"/>
    <property type="evidence" value="ECO:0007669"/>
    <property type="project" value="TreeGrafter"/>
</dbReference>
<evidence type="ECO:0000256" key="1">
    <source>
        <dbReference type="ARBA" id="ARBA00005303"/>
    </source>
</evidence>
<organism evidence="4 5">
    <name type="scientific">Lachancea fermentati</name>
    <name type="common">Zygosaccharomyces fermentati</name>
    <dbReference type="NCBI Taxonomy" id="4955"/>
    <lineage>
        <taxon>Eukaryota</taxon>
        <taxon>Fungi</taxon>
        <taxon>Dikarya</taxon>
        <taxon>Ascomycota</taxon>
        <taxon>Saccharomycotina</taxon>
        <taxon>Saccharomycetes</taxon>
        <taxon>Saccharomycetales</taxon>
        <taxon>Saccharomycetaceae</taxon>
        <taxon>Lachancea</taxon>
    </lineage>
</organism>
<comment type="similarity">
    <text evidence="1">Belongs to the KNR4/SMI1 family.</text>
</comment>
<feature type="domain" description="Knr4/Smi1-like" evidence="3">
    <location>
        <begin position="96"/>
        <end position="302"/>
    </location>
</feature>
<feature type="compositionally biased region" description="Polar residues" evidence="2">
    <location>
        <begin position="448"/>
        <end position="461"/>
    </location>
</feature>
<feature type="compositionally biased region" description="Basic and acidic residues" evidence="2">
    <location>
        <begin position="476"/>
        <end position="490"/>
    </location>
</feature>
<gene>
    <name evidence="4" type="ORF">LAFE_0C12596G</name>
</gene>
<dbReference type="EMBL" id="LT598485">
    <property type="protein sequence ID" value="SCW00814.1"/>
    <property type="molecule type" value="Genomic_DNA"/>
</dbReference>
<dbReference type="InterPro" id="IPR037883">
    <property type="entry name" value="Knr4/Smi1-like_sf"/>
</dbReference>
<dbReference type="GO" id="GO:0070880">
    <property type="term" value="P:fungal-type cell wall beta-glucan biosynthetic process"/>
    <property type="evidence" value="ECO:0007669"/>
    <property type="project" value="TreeGrafter"/>
</dbReference>
<sequence>MEGVKKKWKELLYSFSTEDHYAEYNPNTSVQGPSASMAADGINGMASSSQIQLTEFVDGGDLGGNDGVSEAMLAWRHIDAWASEHNPDLFATLSDPCTRNDLNNAERDLSITFPASVRASLRLHDGQEDLESLTGTSGLIYGLQLMPLDEIVHMTQTWRNVAENMMKRRKTHVPAATVQGSSVELPNKSAAPQSLKTKGYGKLDSQDYASGNPELQRNISANHNKQFKMARIPRQSSIPPDSIQPVYAHPGWIPLVTDNAGNHIGIDLAPGARGRYAQVILFGRDFDTKFVVAANWGDFLLSFANDLEKGNWYLVDEDDDFFGGEGELVFRDKEANSSIRDYLEVLKSRAWQKWQSSREKQIEKSNEQAQAKDILDATPSELEHESTLFEKSPSPEPQTETKGTNDLTNESIVESPAESVHSVELDKEEQKEEPKSEPAEVQEHQTLSDEQPNLTKEQSLGEQVKKEDVSPAEPSGDVKELKEEFESIAL</sequence>
<dbReference type="PANTHER" id="PTHR47432">
    <property type="entry name" value="CELL WALL ASSEMBLY REGULATOR SMI1"/>
    <property type="match status" value="1"/>
</dbReference>
<evidence type="ECO:0000313" key="5">
    <source>
        <dbReference type="Proteomes" id="UP000190831"/>
    </source>
</evidence>
<dbReference type="SUPFAM" id="SSF160631">
    <property type="entry name" value="SMI1/KNR4-like"/>
    <property type="match status" value="1"/>
</dbReference>
<dbReference type="InterPro" id="IPR018958">
    <property type="entry name" value="Knr4/Smi1-like_dom"/>
</dbReference>
<dbReference type="InterPro" id="IPR051873">
    <property type="entry name" value="KNR4/SMI1_regulator"/>
</dbReference>
<keyword evidence="5" id="KW-1185">Reference proteome</keyword>
<reference evidence="4 5" key="1">
    <citation type="submission" date="2016-03" db="EMBL/GenBank/DDBJ databases">
        <authorList>
            <person name="Devillers H."/>
        </authorList>
    </citation>
    <scope>NUCLEOTIDE SEQUENCE [LARGE SCALE GENOMIC DNA]</scope>
    <source>
        <strain evidence="4">CBS 6772</strain>
    </source>
</reference>
<dbReference type="AlphaFoldDB" id="A0A1G4MAL8"/>
<proteinExistence type="inferred from homology"/>
<name>A0A1G4MAL8_LACFM</name>
<dbReference type="STRING" id="4955.A0A1G4MAL8"/>
<dbReference type="OMA" id="TQNDITH"/>
<dbReference type="Proteomes" id="UP000190831">
    <property type="component" value="Chromosome C"/>
</dbReference>
<dbReference type="InterPro" id="IPR009203">
    <property type="entry name" value="Knr4/Smi1"/>
</dbReference>
<feature type="compositionally biased region" description="Basic and acidic residues" evidence="2">
    <location>
        <begin position="421"/>
        <end position="447"/>
    </location>
</feature>
<accession>A0A1G4MAL8</accession>
<feature type="region of interest" description="Disordered" evidence="2">
    <location>
        <begin position="381"/>
        <end position="490"/>
    </location>
</feature>
<protein>
    <submittedName>
        <fullName evidence="4">LAFE_0C12596g1_1</fullName>
    </submittedName>
</protein>
<evidence type="ECO:0000256" key="2">
    <source>
        <dbReference type="SAM" id="MobiDB-lite"/>
    </source>
</evidence>
<evidence type="ECO:0000259" key="3">
    <source>
        <dbReference type="SMART" id="SM00860"/>
    </source>
</evidence>
<dbReference type="PIRSF" id="PIRSF017023">
    <property type="entry name" value="KNR4"/>
    <property type="match status" value="1"/>
</dbReference>